<protein>
    <submittedName>
        <fullName evidence="1">Uncharacterized protein</fullName>
    </submittedName>
</protein>
<dbReference type="Proteomes" id="UP000294937">
    <property type="component" value="Unassembled WGS sequence"/>
</dbReference>
<evidence type="ECO:0000313" key="2">
    <source>
        <dbReference type="Proteomes" id="UP000294937"/>
    </source>
</evidence>
<reference evidence="1 2" key="1">
    <citation type="submission" date="2019-03" db="EMBL/GenBank/DDBJ databases">
        <title>Genomic Encyclopedia of Type Strains, Phase IV (KMG-IV): sequencing the most valuable type-strain genomes for metagenomic binning, comparative biology and taxonomic classification.</title>
        <authorList>
            <person name="Goeker M."/>
        </authorList>
    </citation>
    <scope>NUCLEOTIDE SEQUENCE [LARGE SCALE GENOMIC DNA]</scope>
    <source>
        <strain evidence="1 2">DSM 45707</strain>
    </source>
</reference>
<dbReference type="OrthoDB" id="2989721at2"/>
<dbReference type="RefSeq" id="WP_131926861.1">
    <property type="nucleotide sequence ID" value="NZ_SMAG01000018.1"/>
</dbReference>
<proteinExistence type="predicted"/>
<sequence>MKESYIMSVLKRSFEEGLMVSVYSNRYQPEKSSVGFIDSLTTEQFVMKHVTPEGISDGYIIRRIEDVFRVDVSGEYERRLELLYSIQKQQHEDFIKILAMQNLNLFKESLSIAQKKNLVVTICVDETENQDDIIGFVKDVCAKEITISRITYSGLEDGESTVFIEDVIKMNCDTTGEKTFKLLFNHQKGNNV</sequence>
<organism evidence="1 2">
    <name type="scientific">Hazenella coriacea</name>
    <dbReference type="NCBI Taxonomy" id="1179467"/>
    <lineage>
        <taxon>Bacteria</taxon>
        <taxon>Bacillati</taxon>
        <taxon>Bacillota</taxon>
        <taxon>Bacilli</taxon>
        <taxon>Bacillales</taxon>
        <taxon>Thermoactinomycetaceae</taxon>
        <taxon>Hazenella</taxon>
    </lineage>
</organism>
<gene>
    <name evidence="1" type="ORF">EDD58_1184</name>
</gene>
<dbReference type="EMBL" id="SMAG01000018">
    <property type="protein sequence ID" value="TCS92077.1"/>
    <property type="molecule type" value="Genomic_DNA"/>
</dbReference>
<evidence type="ECO:0000313" key="1">
    <source>
        <dbReference type="EMBL" id="TCS92077.1"/>
    </source>
</evidence>
<name>A0A4R3KZN9_9BACL</name>
<keyword evidence="2" id="KW-1185">Reference proteome</keyword>
<dbReference type="AlphaFoldDB" id="A0A4R3KZN9"/>
<comment type="caution">
    <text evidence="1">The sequence shown here is derived from an EMBL/GenBank/DDBJ whole genome shotgun (WGS) entry which is preliminary data.</text>
</comment>
<accession>A0A4R3KZN9</accession>